<keyword evidence="3" id="KW-1185">Reference proteome</keyword>
<dbReference type="InterPro" id="IPR049163">
    <property type="entry name" value="Pif1-like_2B_dom"/>
</dbReference>
<proteinExistence type="predicted"/>
<evidence type="ECO:0000313" key="2">
    <source>
        <dbReference type="EMBL" id="VDN00652.1"/>
    </source>
</evidence>
<dbReference type="PANTHER" id="PTHR10492">
    <property type="match status" value="1"/>
</dbReference>
<protein>
    <recommendedName>
        <fullName evidence="1">DNA helicase Pif1-like 2B domain-containing protein</fullName>
    </recommendedName>
</protein>
<feature type="domain" description="DNA helicase Pif1-like 2B" evidence="1">
    <location>
        <begin position="73"/>
        <end position="112"/>
    </location>
</feature>
<dbReference type="PANTHER" id="PTHR10492:SF57">
    <property type="entry name" value="ATP-DEPENDENT DNA HELICASE"/>
    <property type="match status" value="1"/>
</dbReference>
<evidence type="ECO:0000313" key="3">
    <source>
        <dbReference type="Proteomes" id="UP000271087"/>
    </source>
</evidence>
<evidence type="ECO:0000259" key="1">
    <source>
        <dbReference type="Pfam" id="PF21530"/>
    </source>
</evidence>
<accession>A0A3P7MWQ2</accession>
<dbReference type="AlphaFoldDB" id="A0A3P7MWQ2"/>
<organism evidence="2 3">
    <name type="scientific">Onchocerca ochengi</name>
    <name type="common">Filarial nematode worm</name>
    <dbReference type="NCBI Taxonomy" id="42157"/>
    <lineage>
        <taxon>Eukaryota</taxon>
        <taxon>Metazoa</taxon>
        <taxon>Ecdysozoa</taxon>
        <taxon>Nematoda</taxon>
        <taxon>Chromadorea</taxon>
        <taxon>Rhabditida</taxon>
        <taxon>Spirurina</taxon>
        <taxon>Spiruromorpha</taxon>
        <taxon>Filarioidea</taxon>
        <taxon>Onchocercidae</taxon>
        <taxon>Onchocerca</taxon>
    </lineage>
</organism>
<dbReference type="OrthoDB" id="5869860at2759"/>
<dbReference type="EMBL" id="UYRW01014077">
    <property type="protein sequence ID" value="VDN00652.1"/>
    <property type="molecule type" value="Genomic_DNA"/>
</dbReference>
<name>A0A3P7MWQ2_ONCOC</name>
<feature type="non-terminal residue" evidence="2">
    <location>
        <position position="1"/>
    </location>
</feature>
<dbReference type="Pfam" id="PF21530">
    <property type="entry name" value="Pif1_2B_dom"/>
    <property type="match status" value="1"/>
</dbReference>
<dbReference type="Proteomes" id="UP000271087">
    <property type="component" value="Unassembled WGS sequence"/>
</dbReference>
<reference evidence="2 3" key="1">
    <citation type="submission" date="2018-08" db="EMBL/GenBank/DDBJ databases">
        <authorList>
            <person name="Laetsch R D."/>
            <person name="Stevens L."/>
            <person name="Kumar S."/>
            <person name="Blaxter L. M."/>
        </authorList>
    </citation>
    <scope>NUCLEOTIDE SEQUENCE [LARGE SCALE GENOMIC DNA]</scope>
</reference>
<gene>
    <name evidence="2" type="ORF">NOO_LOCUS13219</name>
</gene>
<sequence length="143" mass="16184">NVKRRASRKIFPDIQTNYKKHDWLSERAILAAKNKDVDELNNIIQSNIQSEIVTYKSVDTIVEADEAVTNPTEFLNSLNLLGMPPHVMQLKIGVPIIMLRNINQPKLCKGTRPAEKKLMSNVVETAILTGPFKVKMPLFFALL</sequence>